<evidence type="ECO:0000313" key="1">
    <source>
        <dbReference type="EMBL" id="PLT91305.1"/>
    </source>
</evidence>
<protein>
    <recommendedName>
        <fullName evidence="3">Transposase</fullName>
    </recommendedName>
</protein>
<name>A0ABX4TCD7_9HYPH</name>
<sequence>MEGCRDWKQRSNERPMPFAAATWRPFMHLVVGSVAPRQIGSGDGDPGKPAAQVILGRPARRWGKLLGHRPGKTTRRTISCDGEASVAETRMGLLLRDASCATIFRLR</sequence>
<dbReference type="EMBL" id="NBUC01000190">
    <property type="protein sequence ID" value="PLT91305.1"/>
    <property type="molecule type" value="Genomic_DNA"/>
</dbReference>
<accession>A0ABX4TCD7</accession>
<evidence type="ECO:0000313" key="2">
    <source>
        <dbReference type="Proteomes" id="UP001190825"/>
    </source>
</evidence>
<dbReference type="Proteomes" id="UP001190825">
    <property type="component" value="Unassembled WGS sequence"/>
</dbReference>
<comment type="caution">
    <text evidence="1">The sequence shown here is derived from an EMBL/GenBank/DDBJ whole genome shotgun (WGS) entry which is preliminary data.</text>
</comment>
<reference evidence="1 2" key="1">
    <citation type="journal article" date="2018" name="FEMS Microbiol. Ecol.">
        <title>Co-invading symbiotic mutualists of Medicago polymorpha retain high ancestral diversity and contain diverse accessory genomes.</title>
        <authorList>
            <person name="Porter S.S."/>
            <person name="Faber-Hammond J.J."/>
            <person name="Friesen M.L."/>
        </authorList>
    </citation>
    <scope>NUCLEOTIDE SEQUENCE [LARGE SCALE GENOMIC DNA]</scope>
    <source>
        <strain evidence="1 2">Str16</strain>
    </source>
</reference>
<evidence type="ECO:0008006" key="3">
    <source>
        <dbReference type="Google" id="ProtNLM"/>
    </source>
</evidence>
<keyword evidence="2" id="KW-1185">Reference proteome</keyword>
<proteinExistence type="predicted"/>
<organism evidence="1 2">
    <name type="scientific">Sinorhizobium medicae</name>
    <dbReference type="NCBI Taxonomy" id="110321"/>
    <lineage>
        <taxon>Bacteria</taxon>
        <taxon>Pseudomonadati</taxon>
        <taxon>Pseudomonadota</taxon>
        <taxon>Alphaproteobacteria</taxon>
        <taxon>Hyphomicrobiales</taxon>
        <taxon>Rhizobiaceae</taxon>
        <taxon>Sinorhizobium/Ensifer group</taxon>
        <taxon>Sinorhizobium</taxon>
    </lineage>
</organism>
<gene>
    <name evidence="1" type="ORF">BMJ33_35755</name>
</gene>